<reference evidence="16 17" key="1">
    <citation type="journal article" date="2019" name="Int. J. Syst. Evol. Microbiol.">
        <title>The Global Catalogue of Microorganisms (GCM) 10K type strain sequencing project: providing services to taxonomists for standard genome sequencing and annotation.</title>
        <authorList>
            <consortium name="The Broad Institute Genomics Platform"/>
            <consortium name="The Broad Institute Genome Sequencing Center for Infectious Disease"/>
            <person name="Wu L."/>
            <person name="Ma J."/>
        </authorList>
    </citation>
    <scope>NUCLEOTIDE SEQUENCE [LARGE SCALE GENOMIC DNA]</scope>
    <source>
        <strain evidence="16 17">CGMCC 1.12125</strain>
    </source>
</reference>
<feature type="domain" description="Tryptophan synthase beta chain-like PALP" evidence="15">
    <location>
        <begin position="81"/>
        <end position="389"/>
    </location>
</feature>
<dbReference type="InterPro" id="IPR036052">
    <property type="entry name" value="TrpB-like_PALP_sf"/>
</dbReference>
<dbReference type="SUPFAM" id="SSF53686">
    <property type="entry name" value="Tryptophan synthase beta subunit-like PLP-dependent enzymes"/>
    <property type="match status" value="1"/>
</dbReference>
<comment type="pathway">
    <text evidence="2 12">Amino-acid biosynthesis; L-threonine biosynthesis; L-threonine from L-aspartate: step 5/5.</text>
</comment>
<keyword evidence="17" id="KW-1185">Reference proteome</keyword>
<dbReference type="NCBIfam" id="TIGR00260">
    <property type="entry name" value="thrC"/>
    <property type="match status" value="1"/>
</dbReference>
<evidence type="ECO:0000256" key="8">
    <source>
        <dbReference type="ARBA" id="ARBA00022898"/>
    </source>
</evidence>
<name>A0ABD6CA80_9EURY</name>
<protein>
    <recommendedName>
        <fullName evidence="5 11">Threonine synthase</fullName>
        <ecNumber evidence="4 11">4.2.3.1</ecNumber>
    </recommendedName>
</protein>
<feature type="binding site" evidence="13">
    <location>
        <position position="388"/>
    </location>
    <ligand>
        <name>pyridoxal 5'-phosphate</name>
        <dbReference type="ChEBI" id="CHEBI:597326"/>
    </ligand>
</feature>
<dbReference type="InterPro" id="IPR004450">
    <property type="entry name" value="Thr_synthase-like"/>
</dbReference>
<dbReference type="InterPro" id="IPR000634">
    <property type="entry name" value="Ser/Thr_deHydtase_PyrdxlP-BS"/>
</dbReference>
<accession>A0ABD6CA80</accession>
<dbReference type="PANTHER" id="PTHR48078:SF6">
    <property type="entry name" value="L-THREONINE DEHYDRATASE CATABOLIC TDCB"/>
    <property type="match status" value="1"/>
</dbReference>
<evidence type="ECO:0000259" key="15">
    <source>
        <dbReference type="Pfam" id="PF00291"/>
    </source>
</evidence>
<dbReference type="InterPro" id="IPR001926">
    <property type="entry name" value="TrpB-like_PALP"/>
</dbReference>
<evidence type="ECO:0000256" key="1">
    <source>
        <dbReference type="ARBA" id="ARBA00001933"/>
    </source>
</evidence>
<feature type="modified residue" description="N6-(pyridoxal phosphate)lysine" evidence="14">
    <location>
        <position position="119"/>
    </location>
</feature>
<dbReference type="InterPro" id="IPR026260">
    <property type="entry name" value="Thr_Synthase_bac/arc"/>
</dbReference>
<proteinExistence type="inferred from homology"/>
<keyword evidence="6 12" id="KW-0028">Amino-acid biosynthesis</keyword>
<evidence type="ECO:0000256" key="14">
    <source>
        <dbReference type="PIRSR" id="PIRSR038945-2"/>
    </source>
</evidence>
<keyword evidence="7 12" id="KW-0791">Threonine biosynthesis</keyword>
<dbReference type="FunFam" id="3.40.50.1100:FF:000013">
    <property type="entry name" value="Threonine synthase"/>
    <property type="match status" value="1"/>
</dbReference>
<evidence type="ECO:0000256" key="5">
    <source>
        <dbReference type="ARBA" id="ARBA00018679"/>
    </source>
</evidence>
<sequence>MTDLGLSGLKGDTVPDVADDGVWLTCIECGHVHPPFDDVIYTCEECDGLLEARYADAPTFDDFEGRGVWRHSSALPFEEGVTLPEGDTPLHYVPRLEEDVGVRNLRIKHEGMNPTGSFKDRGMTVGVRVAEEVGVDRLACASTGNTSAALAAYGARAGLETLVLLPAGKVAAGKVAQASLHGARILEVDGNFDSCLDIVQDLADRGEAYLLNSLNPFRLEGQKTIGFEILERFHDDEGRFPDRIVLPVGNAGNTSALYKAFRELVASGELDEDQVPKLTGVQAEGAAPMVEAIEHGWDDTERWDEVETRATAIRIGNPVNAPKALPGIRNTDGTAVAVSDEQITAAQRDLAEEGIGVEPASAASVAGLRKLRDQGEIGADEDVVCLTTGHLLKDPDAAAEAGADPEPVPNDTDEVLAHLQD</sequence>
<comment type="catalytic activity">
    <reaction evidence="10 12">
        <text>O-phospho-L-homoserine + H2O = L-threonine + phosphate</text>
        <dbReference type="Rhea" id="RHEA:10840"/>
        <dbReference type="ChEBI" id="CHEBI:15377"/>
        <dbReference type="ChEBI" id="CHEBI:43474"/>
        <dbReference type="ChEBI" id="CHEBI:57590"/>
        <dbReference type="ChEBI" id="CHEBI:57926"/>
        <dbReference type="EC" id="4.2.3.1"/>
    </reaction>
</comment>
<organism evidence="16 17">
    <name type="scientific">Halorientalis brevis</name>
    <dbReference type="NCBI Taxonomy" id="1126241"/>
    <lineage>
        <taxon>Archaea</taxon>
        <taxon>Methanobacteriati</taxon>
        <taxon>Methanobacteriota</taxon>
        <taxon>Stenosarchaea group</taxon>
        <taxon>Halobacteria</taxon>
        <taxon>Halobacteriales</taxon>
        <taxon>Haloarculaceae</taxon>
        <taxon>Halorientalis</taxon>
    </lineage>
</organism>
<evidence type="ECO:0000256" key="7">
    <source>
        <dbReference type="ARBA" id="ARBA00022697"/>
    </source>
</evidence>
<comment type="cofactor">
    <cofactor evidence="1 12 13">
        <name>pyridoxal 5'-phosphate</name>
        <dbReference type="ChEBI" id="CHEBI:597326"/>
    </cofactor>
</comment>
<dbReference type="EC" id="4.2.3.1" evidence="4 11"/>
<dbReference type="PROSITE" id="PS00165">
    <property type="entry name" value="DEHYDRATASE_SER_THR"/>
    <property type="match status" value="1"/>
</dbReference>
<dbReference type="RefSeq" id="WP_247379298.1">
    <property type="nucleotide sequence ID" value="NZ_JALLGV010000007.1"/>
</dbReference>
<evidence type="ECO:0000256" key="3">
    <source>
        <dbReference type="ARBA" id="ARBA00005517"/>
    </source>
</evidence>
<keyword evidence="9 12" id="KW-0456">Lyase</keyword>
<feature type="binding site" evidence="13">
    <location>
        <position position="145"/>
    </location>
    <ligand>
        <name>pyridoxal 5'-phosphate</name>
        <dbReference type="ChEBI" id="CHEBI:597326"/>
    </ligand>
</feature>
<evidence type="ECO:0000313" key="16">
    <source>
        <dbReference type="EMBL" id="MFD1586636.1"/>
    </source>
</evidence>
<dbReference type="Proteomes" id="UP001597119">
    <property type="component" value="Unassembled WGS sequence"/>
</dbReference>
<dbReference type="GO" id="GO:0004795">
    <property type="term" value="F:threonine synthase activity"/>
    <property type="evidence" value="ECO:0007669"/>
    <property type="project" value="UniProtKB-UniRule"/>
</dbReference>
<evidence type="ECO:0000256" key="2">
    <source>
        <dbReference type="ARBA" id="ARBA00004979"/>
    </source>
</evidence>
<evidence type="ECO:0000256" key="4">
    <source>
        <dbReference type="ARBA" id="ARBA00013028"/>
    </source>
</evidence>
<keyword evidence="8 12" id="KW-0663">Pyridoxal phosphate</keyword>
<dbReference type="EMBL" id="JBHUDJ010000002">
    <property type="protein sequence ID" value="MFD1586636.1"/>
    <property type="molecule type" value="Genomic_DNA"/>
</dbReference>
<dbReference type="Pfam" id="PF00291">
    <property type="entry name" value="PALP"/>
    <property type="match status" value="1"/>
</dbReference>
<dbReference type="InterPro" id="IPR050147">
    <property type="entry name" value="Ser/Thr_Dehydratase"/>
</dbReference>
<gene>
    <name evidence="16" type="primary">thrC</name>
    <name evidence="16" type="ORF">ACFR9U_06550</name>
</gene>
<evidence type="ECO:0000256" key="13">
    <source>
        <dbReference type="PIRSR" id="PIRSR038945-1"/>
    </source>
</evidence>
<dbReference type="GO" id="GO:0009088">
    <property type="term" value="P:threonine biosynthetic process"/>
    <property type="evidence" value="ECO:0007669"/>
    <property type="project" value="UniProtKB-UniRule"/>
</dbReference>
<evidence type="ECO:0000256" key="9">
    <source>
        <dbReference type="ARBA" id="ARBA00023239"/>
    </source>
</evidence>
<evidence type="ECO:0000256" key="6">
    <source>
        <dbReference type="ARBA" id="ARBA00022605"/>
    </source>
</evidence>
<evidence type="ECO:0000256" key="10">
    <source>
        <dbReference type="ARBA" id="ARBA00049144"/>
    </source>
</evidence>
<dbReference type="AlphaFoldDB" id="A0ABD6CA80"/>
<dbReference type="Gene3D" id="3.40.50.1100">
    <property type="match status" value="2"/>
</dbReference>
<comment type="similarity">
    <text evidence="3 12">Belongs to the threonine synthase family.</text>
</comment>
<evidence type="ECO:0000256" key="11">
    <source>
        <dbReference type="NCBIfam" id="TIGR00260"/>
    </source>
</evidence>
<evidence type="ECO:0000256" key="12">
    <source>
        <dbReference type="PIRNR" id="PIRNR038945"/>
    </source>
</evidence>
<dbReference type="PANTHER" id="PTHR48078">
    <property type="entry name" value="THREONINE DEHYDRATASE, MITOCHONDRIAL-RELATED"/>
    <property type="match status" value="1"/>
</dbReference>
<evidence type="ECO:0000313" key="17">
    <source>
        <dbReference type="Proteomes" id="UP001597119"/>
    </source>
</evidence>
<comment type="function">
    <text evidence="12">Catalyzes the gamma-elimination of phosphate from L-phosphohomoserine and the beta-addition of water to produce L-threonine.</text>
</comment>
<comment type="caution">
    <text evidence="16">The sequence shown here is derived from an EMBL/GenBank/DDBJ whole genome shotgun (WGS) entry which is preliminary data.</text>
</comment>
<dbReference type="CDD" id="cd01563">
    <property type="entry name" value="Thr-synth_1"/>
    <property type="match status" value="1"/>
</dbReference>
<feature type="binding site" evidence="13">
    <location>
        <begin position="249"/>
        <end position="253"/>
    </location>
    <ligand>
        <name>pyridoxal 5'-phosphate</name>
        <dbReference type="ChEBI" id="CHEBI:597326"/>
    </ligand>
</feature>
<dbReference type="PIRSF" id="PIRSF038945">
    <property type="entry name" value="Thr_synthase"/>
    <property type="match status" value="1"/>
</dbReference>